<name>A0A2W0EYF4_PSEJE</name>
<dbReference type="OrthoDB" id="6986999at2"/>
<proteinExistence type="predicted"/>
<evidence type="ECO:0000313" key="2">
    <source>
        <dbReference type="Proteomes" id="UP000247437"/>
    </source>
</evidence>
<reference evidence="1 2" key="1">
    <citation type="journal article" date="2018" name="Appl. Microbiol. Biotechnol.">
        <title>Characterization of the caprolactam degradation pathway in Pseudomonas jessenii using mass spectrometry-based proteomics.</title>
        <authorList>
            <person name="Otzen M."/>
            <person name="Palacio C."/>
            <person name="Janssen D.B."/>
        </authorList>
    </citation>
    <scope>NUCLEOTIDE SEQUENCE [LARGE SCALE GENOMIC DNA]</scope>
    <source>
        <strain evidence="1 2">GO3</strain>
    </source>
</reference>
<comment type="caution">
    <text evidence="1">The sequence shown here is derived from an EMBL/GenBank/DDBJ whole genome shotgun (WGS) entry which is preliminary data.</text>
</comment>
<protein>
    <submittedName>
        <fullName evidence="1">Uncharacterized protein</fullName>
    </submittedName>
</protein>
<dbReference type="Proteomes" id="UP000247437">
    <property type="component" value="Unassembled WGS sequence"/>
</dbReference>
<accession>A0A2W0EYF4</accession>
<dbReference type="EMBL" id="PDLL01000361">
    <property type="protein sequence ID" value="PYY68144.1"/>
    <property type="molecule type" value="Genomic_DNA"/>
</dbReference>
<evidence type="ECO:0000313" key="1">
    <source>
        <dbReference type="EMBL" id="PYY68144.1"/>
    </source>
</evidence>
<sequence length="95" mass="10432">MRCLPRRSKHRVPVGASLLAMDVNDNAGSLMPRSAASTIASKLAPTGSEISFSDKFKKNWRQHKWPKQKYSVAPGSVARLPGKPHCPPWASRVPV</sequence>
<dbReference type="AlphaFoldDB" id="A0A2W0EYF4"/>
<organism evidence="1 2">
    <name type="scientific">Pseudomonas jessenii</name>
    <dbReference type="NCBI Taxonomy" id="77298"/>
    <lineage>
        <taxon>Bacteria</taxon>
        <taxon>Pseudomonadati</taxon>
        <taxon>Pseudomonadota</taxon>
        <taxon>Gammaproteobacteria</taxon>
        <taxon>Pseudomonadales</taxon>
        <taxon>Pseudomonadaceae</taxon>
        <taxon>Pseudomonas</taxon>
    </lineage>
</organism>
<gene>
    <name evidence="1" type="ORF">CRX42_23365</name>
</gene>